<evidence type="ECO:0000256" key="3">
    <source>
        <dbReference type="ARBA" id="ARBA00022448"/>
    </source>
</evidence>
<evidence type="ECO:0000256" key="7">
    <source>
        <dbReference type="RuleBase" id="RU003346"/>
    </source>
</evidence>
<dbReference type="InterPro" id="IPR003663">
    <property type="entry name" value="Sugar/inositol_transpt"/>
</dbReference>
<sequence length="548" mass="60276">LVTPVSHHLSALTRYPSNSLSPCFRPNDAAAAMAWLSVTAPPGELRLYVLCLYFGIGASVWGYNIGVMSTVLSNKGFGEAIGSPDMPSKGIIISVYYLGTSISYLLLSHPVSDWLGRRYAALSGTVVVCLGAILQGVSNGAIGFGTMVAGRVISGLGVAIVSTSVPLYQAEISPAQKRGHFVTVNHVGFIAGIATGLWVGFFMRFWTSSVGHFWGWRLSILLEIIPALMFGLGLPWIPETPRWLVEHSRKDQARLTLRWLREGSFDDEQIEHEFGAIIDNVNEYRQSGRNWLSLFKEKALFARLWRATLLQFMAQLCGASAIKYYLPYLLEGLGLSMRAAVMATAIEMTFKIFFTILEMFIIDRFGRRNCLAAGCAVMAFSLLINGVLPLEYGYGINKTASVVCIIFMFVYAMGFSIGFGPVAWVYNTEIFPTSVRARGLNFASVGGSLGATIVTMGWSYGLSFLDSYSYFIFMAINIICIPVIYAFLPETKGRELEDMDELFGAVDKPRTNSDAASTHLLQDDAPYRDPEDSATGTTRDEDRNLSLI</sequence>
<name>A0A166VBX0_COLIC</name>
<feature type="compositionally biased region" description="Basic and acidic residues" evidence="8">
    <location>
        <begin position="521"/>
        <end position="531"/>
    </location>
</feature>
<feature type="transmembrane region" description="Helical" evidence="9">
    <location>
        <begin position="214"/>
        <end position="237"/>
    </location>
</feature>
<reference evidence="11 12" key="1">
    <citation type="submission" date="2015-06" db="EMBL/GenBank/DDBJ databases">
        <title>Survival trade-offs in plant roots during colonization by closely related pathogenic and mutualistic fungi.</title>
        <authorList>
            <person name="Hacquard S."/>
            <person name="Kracher B."/>
            <person name="Hiruma K."/>
            <person name="Weinman A."/>
            <person name="Muench P."/>
            <person name="Garrido Oter R."/>
            <person name="Ver Loren van Themaat E."/>
            <person name="Dallerey J.-F."/>
            <person name="Damm U."/>
            <person name="Henrissat B."/>
            <person name="Lespinet O."/>
            <person name="Thon M."/>
            <person name="Kemen E."/>
            <person name="McHardy A.C."/>
            <person name="Schulze-Lefert P."/>
            <person name="O'Connell R.J."/>
        </authorList>
    </citation>
    <scope>NUCLEOTIDE SEQUENCE [LARGE SCALE GENOMIC DNA]</scope>
    <source>
        <strain evidence="11 12">MAFF 238704</strain>
    </source>
</reference>
<dbReference type="Proteomes" id="UP000076584">
    <property type="component" value="Unassembled WGS sequence"/>
</dbReference>
<dbReference type="InterPro" id="IPR050360">
    <property type="entry name" value="MFS_Sugar_Transporters"/>
</dbReference>
<feature type="compositionally biased region" description="Basic and acidic residues" evidence="8">
    <location>
        <begin position="538"/>
        <end position="548"/>
    </location>
</feature>
<feature type="transmembrane region" description="Helical" evidence="9">
    <location>
        <begin position="180"/>
        <end position="202"/>
    </location>
</feature>
<feature type="transmembrane region" description="Helical" evidence="9">
    <location>
        <begin position="86"/>
        <end position="107"/>
    </location>
</feature>
<organism evidence="11 12">
    <name type="scientific">Colletotrichum incanum</name>
    <name type="common">Soybean anthracnose fungus</name>
    <dbReference type="NCBI Taxonomy" id="1573173"/>
    <lineage>
        <taxon>Eukaryota</taxon>
        <taxon>Fungi</taxon>
        <taxon>Dikarya</taxon>
        <taxon>Ascomycota</taxon>
        <taxon>Pezizomycotina</taxon>
        <taxon>Sordariomycetes</taxon>
        <taxon>Hypocreomycetidae</taxon>
        <taxon>Glomerellales</taxon>
        <taxon>Glomerellaceae</taxon>
        <taxon>Colletotrichum</taxon>
        <taxon>Colletotrichum spaethianum species complex</taxon>
    </lineage>
</organism>
<dbReference type="Gene3D" id="1.20.1250.20">
    <property type="entry name" value="MFS general substrate transporter like domains"/>
    <property type="match status" value="1"/>
</dbReference>
<feature type="transmembrane region" description="Helical" evidence="9">
    <location>
        <begin position="119"/>
        <end position="142"/>
    </location>
</feature>
<feature type="transmembrane region" description="Helical" evidence="9">
    <location>
        <begin position="369"/>
        <end position="388"/>
    </location>
</feature>
<evidence type="ECO:0000313" key="11">
    <source>
        <dbReference type="EMBL" id="KZL74410.1"/>
    </source>
</evidence>
<evidence type="ECO:0000256" key="6">
    <source>
        <dbReference type="ARBA" id="ARBA00023136"/>
    </source>
</evidence>
<keyword evidence="4 9" id="KW-0812">Transmembrane</keyword>
<evidence type="ECO:0000256" key="2">
    <source>
        <dbReference type="ARBA" id="ARBA00010992"/>
    </source>
</evidence>
<dbReference type="InterPro" id="IPR020846">
    <property type="entry name" value="MFS_dom"/>
</dbReference>
<dbReference type="PANTHER" id="PTHR48022">
    <property type="entry name" value="PLASTIDIC GLUCOSE TRANSPORTER 4"/>
    <property type="match status" value="1"/>
</dbReference>
<feature type="transmembrane region" description="Helical" evidence="9">
    <location>
        <begin position="148"/>
        <end position="168"/>
    </location>
</feature>
<feature type="region of interest" description="Disordered" evidence="8">
    <location>
        <begin position="508"/>
        <end position="548"/>
    </location>
</feature>
<dbReference type="EMBL" id="LFIW01002328">
    <property type="protein sequence ID" value="KZL74410.1"/>
    <property type="molecule type" value="Genomic_DNA"/>
</dbReference>
<dbReference type="GO" id="GO:0005351">
    <property type="term" value="F:carbohydrate:proton symporter activity"/>
    <property type="evidence" value="ECO:0007669"/>
    <property type="project" value="TreeGrafter"/>
</dbReference>
<dbReference type="AlphaFoldDB" id="A0A166VBX0"/>
<evidence type="ECO:0000256" key="5">
    <source>
        <dbReference type="ARBA" id="ARBA00022989"/>
    </source>
</evidence>
<dbReference type="GO" id="GO:0016020">
    <property type="term" value="C:membrane"/>
    <property type="evidence" value="ECO:0007669"/>
    <property type="project" value="UniProtKB-SubCell"/>
</dbReference>
<evidence type="ECO:0000313" key="12">
    <source>
        <dbReference type="Proteomes" id="UP000076584"/>
    </source>
</evidence>
<feature type="transmembrane region" description="Helical" evidence="9">
    <location>
        <begin position="47"/>
        <end position="66"/>
    </location>
</feature>
<dbReference type="PROSITE" id="PS50850">
    <property type="entry name" value="MFS"/>
    <property type="match status" value="1"/>
</dbReference>
<evidence type="ECO:0000256" key="1">
    <source>
        <dbReference type="ARBA" id="ARBA00004141"/>
    </source>
</evidence>
<comment type="similarity">
    <text evidence="2 7">Belongs to the major facilitator superfamily. Sugar transporter (TC 2.A.1.1) family.</text>
</comment>
<feature type="domain" description="Major facilitator superfamily (MFS) profile" evidence="10">
    <location>
        <begin position="50"/>
        <end position="492"/>
    </location>
</feature>
<feature type="transmembrane region" description="Helical" evidence="9">
    <location>
        <begin position="400"/>
        <end position="427"/>
    </location>
</feature>
<evidence type="ECO:0000256" key="4">
    <source>
        <dbReference type="ARBA" id="ARBA00022692"/>
    </source>
</evidence>
<comment type="caution">
    <text evidence="11">The sequence shown here is derived from an EMBL/GenBank/DDBJ whole genome shotgun (WGS) entry which is preliminary data.</text>
</comment>
<accession>A0A166VBX0</accession>
<dbReference type="PRINTS" id="PR00171">
    <property type="entry name" value="SUGRTRNSPORT"/>
</dbReference>
<protein>
    <submittedName>
        <fullName evidence="11">Ascus development protein</fullName>
    </submittedName>
</protein>
<keyword evidence="3 7" id="KW-0813">Transport</keyword>
<feature type="transmembrane region" description="Helical" evidence="9">
    <location>
        <begin position="338"/>
        <end position="357"/>
    </location>
</feature>
<proteinExistence type="inferred from homology"/>
<keyword evidence="5 9" id="KW-1133">Transmembrane helix</keyword>
<gene>
    <name evidence="11" type="ORF">CI238_04370</name>
</gene>
<keyword evidence="12" id="KW-1185">Reference proteome</keyword>
<feature type="transmembrane region" description="Helical" evidence="9">
    <location>
        <begin position="467"/>
        <end position="488"/>
    </location>
</feature>
<dbReference type="SUPFAM" id="SSF103473">
    <property type="entry name" value="MFS general substrate transporter"/>
    <property type="match status" value="1"/>
</dbReference>
<feature type="transmembrane region" description="Helical" evidence="9">
    <location>
        <begin position="304"/>
        <end position="326"/>
    </location>
</feature>
<keyword evidence="6 9" id="KW-0472">Membrane</keyword>
<evidence type="ECO:0000256" key="9">
    <source>
        <dbReference type="SAM" id="Phobius"/>
    </source>
</evidence>
<dbReference type="FunFam" id="1.20.1250.20:FF:000134">
    <property type="entry name" value="MFS sugar transporter protein"/>
    <property type="match status" value="1"/>
</dbReference>
<comment type="subcellular location">
    <subcellularLocation>
        <location evidence="1">Membrane</location>
        <topology evidence="1">Multi-pass membrane protein</topology>
    </subcellularLocation>
</comment>
<dbReference type="PANTHER" id="PTHR48022:SF14">
    <property type="entry name" value="MAJOR FACILITATOR SUPERFAMILY (MFS) PROFILE DOMAIN-CONTAINING PROTEIN-RELATED"/>
    <property type="match status" value="1"/>
</dbReference>
<dbReference type="NCBIfam" id="TIGR00879">
    <property type="entry name" value="SP"/>
    <property type="match status" value="1"/>
</dbReference>
<dbReference type="Pfam" id="PF00083">
    <property type="entry name" value="Sugar_tr"/>
    <property type="match status" value="1"/>
</dbReference>
<dbReference type="InterPro" id="IPR036259">
    <property type="entry name" value="MFS_trans_sf"/>
</dbReference>
<evidence type="ECO:0000256" key="8">
    <source>
        <dbReference type="SAM" id="MobiDB-lite"/>
    </source>
</evidence>
<feature type="transmembrane region" description="Helical" evidence="9">
    <location>
        <begin position="439"/>
        <end position="461"/>
    </location>
</feature>
<feature type="non-terminal residue" evidence="11">
    <location>
        <position position="1"/>
    </location>
</feature>
<evidence type="ECO:0000259" key="10">
    <source>
        <dbReference type="PROSITE" id="PS50850"/>
    </source>
</evidence>
<dbReference type="InterPro" id="IPR005828">
    <property type="entry name" value="MFS_sugar_transport-like"/>
</dbReference>